<dbReference type="EMBL" id="JACHND010000001">
    <property type="protein sequence ID" value="MBB4704485.1"/>
    <property type="molecule type" value="Genomic_DNA"/>
</dbReference>
<evidence type="ECO:0000256" key="8">
    <source>
        <dbReference type="ARBA" id="ARBA00030045"/>
    </source>
</evidence>
<keyword evidence="13" id="KW-1185">Reference proteome</keyword>
<reference evidence="12 13" key="1">
    <citation type="submission" date="2020-08" db="EMBL/GenBank/DDBJ databases">
        <title>Sequencing the genomes of 1000 actinobacteria strains.</title>
        <authorList>
            <person name="Klenk H.-P."/>
        </authorList>
    </citation>
    <scope>NUCLEOTIDE SEQUENCE [LARGE SCALE GENOMIC DNA]</scope>
    <source>
        <strain evidence="12 13">DSM 45784</strain>
    </source>
</reference>
<dbReference type="Proteomes" id="UP000542210">
    <property type="component" value="Unassembled WGS sequence"/>
</dbReference>
<feature type="chain" id="PRO_5031378227" description="Xaa-Pro dipeptidyl-peptidase" evidence="10">
    <location>
        <begin position="40"/>
        <end position="629"/>
    </location>
</feature>
<evidence type="ECO:0000313" key="12">
    <source>
        <dbReference type="EMBL" id="MBB4704485.1"/>
    </source>
</evidence>
<keyword evidence="7" id="KW-0720">Serine protease</keyword>
<dbReference type="InterPro" id="IPR008979">
    <property type="entry name" value="Galactose-bd-like_sf"/>
</dbReference>
<dbReference type="SMART" id="SM00939">
    <property type="entry name" value="PepX_C"/>
    <property type="match status" value="1"/>
</dbReference>
<organism evidence="12 13">
    <name type="scientific">Sphaerisporangium siamense</name>
    <dbReference type="NCBI Taxonomy" id="795645"/>
    <lineage>
        <taxon>Bacteria</taxon>
        <taxon>Bacillati</taxon>
        <taxon>Actinomycetota</taxon>
        <taxon>Actinomycetes</taxon>
        <taxon>Streptosporangiales</taxon>
        <taxon>Streptosporangiaceae</taxon>
        <taxon>Sphaerisporangium</taxon>
    </lineage>
</organism>
<evidence type="ECO:0000256" key="2">
    <source>
        <dbReference type="ARBA" id="ARBA00010819"/>
    </source>
</evidence>
<feature type="domain" description="Xaa-Pro dipeptidyl-peptidase C-terminal" evidence="11">
    <location>
        <begin position="397"/>
        <end position="614"/>
    </location>
</feature>
<evidence type="ECO:0000256" key="9">
    <source>
        <dbReference type="SAM" id="MobiDB-lite"/>
    </source>
</evidence>
<dbReference type="Gene3D" id="3.40.50.1820">
    <property type="entry name" value="alpha/beta hydrolase"/>
    <property type="match status" value="2"/>
</dbReference>
<dbReference type="GO" id="GO:0004177">
    <property type="term" value="F:aminopeptidase activity"/>
    <property type="evidence" value="ECO:0007669"/>
    <property type="project" value="UniProtKB-KW"/>
</dbReference>
<feature type="region of interest" description="Disordered" evidence="9">
    <location>
        <begin position="116"/>
        <end position="143"/>
    </location>
</feature>
<evidence type="ECO:0000256" key="6">
    <source>
        <dbReference type="ARBA" id="ARBA00022801"/>
    </source>
</evidence>
<dbReference type="InterPro" id="IPR000383">
    <property type="entry name" value="Xaa-Pro-like_dom"/>
</dbReference>
<keyword evidence="4" id="KW-0031">Aminopeptidase</keyword>
<keyword evidence="10" id="KW-0732">Signal</keyword>
<feature type="signal peptide" evidence="10">
    <location>
        <begin position="1"/>
        <end position="39"/>
    </location>
</feature>
<sequence>MSLPNVARNAVRGPGSARRGAVALGLAVMLTGVAVPAAADPPAGPVFKDGLAQPVFSANRDDWIREEIWVEAPVDSDGDGRDDRVHAEVTRLRETETAGLRSPVVYEASPYYAGGNPITNHDVDHELHEPRRPGKGRGGDVLDPAADERLRLAGGDSGARLNGVPVISTRYEADWLPRGFAVVHAESLGSGKSDGCPTSGGRNETIGAKAVVDWLNGRAKAFDATGAEVKATWTTGKVGMIGTSYNGTLPNAVASTGVRGLEAIVPISAISSWYDYYRANGAVVAPGGYQGEDTDVLAEYVYTRADRRICRPVIDALAAAQDRVTGDYNAFWNERNYLNGARHVRAAVLVAHGLNDWNVKTGQAARWYEALKARGVPHKIYLHQGGHGGPPPLDVLNRWFTRYLWGHPNGVEQDPRALVQREDRTLVPYAEWPEPAAADTALRLVPGIGGAAGDLTRDRIRPGRPVTETIVDDAAQTAQALADAAASPNRLVYRSGTLTGPVRLSGAPRVSLRLSFSRPSANVTALLVDYDQNGKAKIVTRGWTDPQNRGSLWRTEPIRPGTPYRLDFGMQPHDYVFAPGHRLGVVLLSSDRDYTIRPAPGRVLTLDTTRSGVTLPLVGAADVPPPASD</sequence>
<evidence type="ECO:0000256" key="7">
    <source>
        <dbReference type="ARBA" id="ARBA00022825"/>
    </source>
</evidence>
<dbReference type="GO" id="GO:0008239">
    <property type="term" value="F:dipeptidyl-peptidase activity"/>
    <property type="evidence" value="ECO:0007669"/>
    <property type="project" value="UniProtKB-EC"/>
</dbReference>
<evidence type="ECO:0000256" key="4">
    <source>
        <dbReference type="ARBA" id="ARBA00022438"/>
    </source>
</evidence>
<keyword evidence="5" id="KW-0645">Protease</keyword>
<dbReference type="NCBIfam" id="NF003780">
    <property type="entry name" value="PRK05371.1-1"/>
    <property type="match status" value="1"/>
</dbReference>
<dbReference type="PANTHER" id="PTHR43056:SF10">
    <property type="entry name" value="COCE_NOND FAMILY, PUTATIVE (AFU_ORTHOLOGUE AFUA_7G00600)-RELATED"/>
    <property type="match status" value="1"/>
</dbReference>
<dbReference type="RefSeq" id="WP_184885543.1">
    <property type="nucleotide sequence ID" value="NZ_BOOV01000019.1"/>
</dbReference>
<proteinExistence type="inferred from homology"/>
<keyword evidence="6 12" id="KW-0378">Hydrolase</keyword>
<evidence type="ECO:0000256" key="3">
    <source>
        <dbReference type="ARBA" id="ARBA00012463"/>
    </source>
</evidence>
<evidence type="ECO:0000256" key="5">
    <source>
        <dbReference type="ARBA" id="ARBA00022670"/>
    </source>
</evidence>
<dbReference type="Pfam" id="PF08530">
    <property type="entry name" value="PepX_C"/>
    <property type="match status" value="1"/>
</dbReference>
<evidence type="ECO:0000256" key="1">
    <source>
        <dbReference type="ARBA" id="ARBA00000123"/>
    </source>
</evidence>
<dbReference type="SUPFAM" id="SSF49785">
    <property type="entry name" value="Galactose-binding domain-like"/>
    <property type="match status" value="1"/>
</dbReference>
<dbReference type="GO" id="GO:0006508">
    <property type="term" value="P:proteolysis"/>
    <property type="evidence" value="ECO:0007669"/>
    <property type="project" value="UniProtKB-KW"/>
</dbReference>
<evidence type="ECO:0000256" key="10">
    <source>
        <dbReference type="SAM" id="SignalP"/>
    </source>
</evidence>
<gene>
    <name evidence="12" type="ORF">BJ982_006029</name>
</gene>
<dbReference type="PANTHER" id="PTHR43056">
    <property type="entry name" value="PEPTIDASE S9 PROLYL OLIGOPEPTIDASE"/>
    <property type="match status" value="1"/>
</dbReference>
<dbReference type="InterPro" id="IPR013736">
    <property type="entry name" value="Xaa-Pro_dipept_C"/>
</dbReference>
<dbReference type="Pfam" id="PF02129">
    <property type="entry name" value="Peptidase_S15"/>
    <property type="match status" value="1"/>
</dbReference>
<accession>A0A7W7GD13</accession>
<dbReference type="PRINTS" id="PR00923">
    <property type="entry name" value="LACTOPTASE"/>
</dbReference>
<comment type="catalytic activity">
    <reaction evidence="1">
        <text>Hydrolyzes Xaa-Pro-|- bonds to release unblocked, N-terminal dipeptides from substrates including Ala-Pro-|-p-nitroanilide and (sequentially) Tyr-Pro-|-Phe-Pro-|-Gly-Pro-|-Ile.</text>
        <dbReference type="EC" id="3.4.14.11"/>
    </reaction>
</comment>
<name>A0A7W7GD13_9ACTN</name>
<protein>
    <recommendedName>
        <fullName evidence="3">Xaa-Pro dipeptidyl-peptidase</fullName>
        <ecNumber evidence="3">3.4.14.11</ecNumber>
    </recommendedName>
    <alternativeName>
        <fullName evidence="8">X-prolyl-dipeptidyl aminopeptidase</fullName>
    </alternativeName>
</protein>
<dbReference type="GO" id="GO:0008236">
    <property type="term" value="F:serine-type peptidase activity"/>
    <property type="evidence" value="ECO:0007669"/>
    <property type="project" value="UniProtKB-KW"/>
</dbReference>
<dbReference type="AlphaFoldDB" id="A0A7W7GD13"/>
<comment type="similarity">
    <text evidence="2">Belongs to the peptidase S15 family.</text>
</comment>
<dbReference type="InterPro" id="IPR050585">
    <property type="entry name" value="Xaa-Pro_dipeptidyl-ppase/CocE"/>
</dbReference>
<dbReference type="Gene3D" id="2.60.120.260">
    <property type="entry name" value="Galactose-binding domain-like"/>
    <property type="match status" value="1"/>
</dbReference>
<feature type="compositionally biased region" description="Basic and acidic residues" evidence="9">
    <location>
        <begin position="121"/>
        <end position="143"/>
    </location>
</feature>
<dbReference type="InterPro" id="IPR029058">
    <property type="entry name" value="AB_hydrolase_fold"/>
</dbReference>
<dbReference type="InterPro" id="IPR008252">
    <property type="entry name" value="Pept_S15_Xpro"/>
</dbReference>
<evidence type="ECO:0000259" key="11">
    <source>
        <dbReference type="SMART" id="SM00939"/>
    </source>
</evidence>
<dbReference type="SUPFAM" id="SSF53474">
    <property type="entry name" value="alpha/beta-Hydrolases"/>
    <property type="match status" value="1"/>
</dbReference>
<dbReference type="EC" id="3.4.14.11" evidence="3"/>
<comment type="caution">
    <text evidence="12">The sequence shown here is derived from an EMBL/GenBank/DDBJ whole genome shotgun (WGS) entry which is preliminary data.</text>
</comment>
<evidence type="ECO:0000313" key="13">
    <source>
        <dbReference type="Proteomes" id="UP000542210"/>
    </source>
</evidence>